<sequence length="454" mass="49595">MEAFDDAVRGHRCAERAFAEGRYRDVVHQGLELLPLLRELTDARARQLRLDTLRLVLDASELWWSDGNAPVLGMSQKSLVDEAWQTAASLGDSRSRAIAALLRGRFLVGANGLTEGVAALAMATSLAEASEDELLLVDALTLLGHHTIGRSMEQGGRLLDRARQVAAGFTGRPMNDSAHWTLRTAKLNCMSGVAEFDRGRFDEGERLLRLAVAEAAGAGLRDLRATSTNYLSQLLIAAGRFAEAEAMLSAEIDSLGGYAADSPHQAYNRALLGKARLEDARPAEAAGEIIAAWALQSSRPHKGIATLVRNYLAELLLHPAYTRRDPARAERLLHKSVDECRRTGYQRSEVAARCLLATACLELRSSHEAVDHSSKAVRRLEEAGGAMPALRSEEVYYLHHTVLLRLGRDREATRALGEAQRLILAKANTIADPARRRTFLRAVPLNRAALAPTN</sequence>
<evidence type="ECO:0000313" key="2">
    <source>
        <dbReference type="Proteomes" id="UP001499987"/>
    </source>
</evidence>
<reference evidence="2" key="1">
    <citation type="journal article" date="2019" name="Int. J. Syst. Evol. Microbiol.">
        <title>The Global Catalogue of Microorganisms (GCM) 10K type strain sequencing project: providing services to taxonomists for standard genome sequencing and annotation.</title>
        <authorList>
            <consortium name="The Broad Institute Genomics Platform"/>
            <consortium name="The Broad Institute Genome Sequencing Center for Infectious Disease"/>
            <person name="Wu L."/>
            <person name="Ma J."/>
        </authorList>
    </citation>
    <scope>NUCLEOTIDE SEQUENCE [LARGE SCALE GENOMIC DNA]</scope>
    <source>
        <strain evidence="2">JCM 13002</strain>
    </source>
</reference>
<organism evidence="1 2">
    <name type="scientific">Kitasatospora arboriphila</name>
    <dbReference type="NCBI Taxonomy" id="258052"/>
    <lineage>
        <taxon>Bacteria</taxon>
        <taxon>Bacillati</taxon>
        <taxon>Actinomycetota</taxon>
        <taxon>Actinomycetes</taxon>
        <taxon>Kitasatosporales</taxon>
        <taxon>Streptomycetaceae</taxon>
        <taxon>Kitasatospora</taxon>
    </lineage>
</organism>
<name>A0ABP4EGL4_9ACTN</name>
<keyword evidence="2" id="KW-1185">Reference proteome</keyword>
<accession>A0ABP4EGL4</accession>
<gene>
    <name evidence="1" type="ORF">GCM10009663_57550</name>
</gene>
<dbReference type="Proteomes" id="UP001499987">
    <property type="component" value="Unassembled WGS sequence"/>
</dbReference>
<proteinExistence type="predicted"/>
<evidence type="ECO:0000313" key="1">
    <source>
        <dbReference type="EMBL" id="GAA1108202.1"/>
    </source>
</evidence>
<dbReference type="RefSeq" id="WP_344626614.1">
    <property type="nucleotide sequence ID" value="NZ_BAAALD010000072.1"/>
</dbReference>
<comment type="caution">
    <text evidence="1">The sequence shown here is derived from an EMBL/GenBank/DDBJ whole genome shotgun (WGS) entry which is preliminary data.</text>
</comment>
<protein>
    <recommendedName>
        <fullName evidence="3">MalT-like TPR region domain-containing protein</fullName>
    </recommendedName>
</protein>
<dbReference type="EMBL" id="BAAALD010000072">
    <property type="protein sequence ID" value="GAA1108202.1"/>
    <property type="molecule type" value="Genomic_DNA"/>
</dbReference>
<evidence type="ECO:0008006" key="3">
    <source>
        <dbReference type="Google" id="ProtNLM"/>
    </source>
</evidence>